<accession>Q6K7E0</accession>
<dbReference type="EMBL" id="AP004849">
    <property type="protein sequence ID" value="BAD19542.1"/>
    <property type="molecule type" value="Genomic_DNA"/>
</dbReference>
<sequence>MSFVDVCLTMRRRKKMRTTMGRLVPVKDYENADRVLESPVIVLHCCPGTDLCHLRHYGGVLDWYRPASFVHDRREYGGCGGDHGLGLRSNGLLVLHCRDVVKRRDDRNNSRFPVCDEPLGGRLGDHGDRWCREVEG</sequence>
<protein>
    <submittedName>
        <fullName evidence="1">Uncharacterized protein</fullName>
    </submittedName>
</protein>
<evidence type="ECO:0000313" key="1">
    <source>
        <dbReference type="EMBL" id="BAD19542.1"/>
    </source>
</evidence>
<gene>
    <name evidence="1" type="primary">OJ1311_D08.18</name>
</gene>
<evidence type="ECO:0000313" key="2">
    <source>
        <dbReference type="Proteomes" id="UP000000763"/>
    </source>
</evidence>
<name>Q6K7E0_ORYSJ</name>
<organism evidence="1 2">
    <name type="scientific">Oryza sativa subsp. japonica</name>
    <name type="common">Rice</name>
    <dbReference type="NCBI Taxonomy" id="39947"/>
    <lineage>
        <taxon>Eukaryota</taxon>
        <taxon>Viridiplantae</taxon>
        <taxon>Streptophyta</taxon>
        <taxon>Embryophyta</taxon>
        <taxon>Tracheophyta</taxon>
        <taxon>Spermatophyta</taxon>
        <taxon>Magnoliopsida</taxon>
        <taxon>Liliopsida</taxon>
        <taxon>Poales</taxon>
        <taxon>Poaceae</taxon>
        <taxon>BOP clade</taxon>
        <taxon>Oryzoideae</taxon>
        <taxon>Oryzeae</taxon>
        <taxon>Oryzinae</taxon>
        <taxon>Oryza</taxon>
        <taxon>Oryza sativa</taxon>
    </lineage>
</organism>
<proteinExistence type="predicted"/>
<reference evidence="2" key="2">
    <citation type="journal article" date="2008" name="Nucleic Acids Res.">
        <title>The rice annotation project database (RAP-DB): 2008 update.</title>
        <authorList>
            <consortium name="The rice annotation project (RAP)"/>
        </authorList>
    </citation>
    <scope>GENOME REANNOTATION</scope>
    <source>
        <strain evidence="2">cv. Nipponbare</strain>
    </source>
</reference>
<reference evidence="2" key="1">
    <citation type="journal article" date="2005" name="Nature">
        <title>The map-based sequence of the rice genome.</title>
        <authorList>
            <consortium name="International rice genome sequencing project (IRGSP)"/>
            <person name="Matsumoto T."/>
            <person name="Wu J."/>
            <person name="Kanamori H."/>
            <person name="Katayose Y."/>
            <person name="Fujisawa M."/>
            <person name="Namiki N."/>
            <person name="Mizuno H."/>
            <person name="Yamamoto K."/>
            <person name="Antonio B.A."/>
            <person name="Baba T."/>
            <person name="Sakata K."/>
            <person name="Nagamura Y."/>
            <person name="Aoki H."/>
            <person name="Arikawa K."/>
            <person name="Arita K."/>
            <person name="Bito T."/>
            <person name="Chiden Y."/>
            <person name="Fujitsuka N."/>
            <person name="Fukunaka R."/>
            <person name="Hamada M."/>
            <person name="Harada C."/>
            <person name="Hayashi A."/>
            <person name="Hijishita S."/>
            <person name="Honda M."/>
            <person name="Hosokawa S."/>
            <person name="Ichikawa Y."/>
            <person name="Idonuma A."/>
            <person name="Iijima M."/>
            <person name="Ikeda M."/>
            <person name="Ikeno M."/>
            <person name="Ito K."/>
            <person name="Ito S."/>
            <person name="Ito T."/>
            <person name="Ito Y."/>
            <person name="Ito Y."/>
            <person name="Iwabuchi A."/>
            <person name="Kamiya K."/>
            <person name="Karasawa W."/>
            <person name="Kurita K."/>
            <person name="Katagiri S."/>
            <person name="Kikuta A."/>
            <person name="Kobayashi H."/>
            <person name="Kobayashi N."/>
            <person name="Machita K."/>
            <person name="Maehara T."/>
            <person name="Masukawa M."/>
            <person name="Mizubayashi T."/>
            <person name="Mukai Y."/>
            <person name="Nagasaki H."/>
            <person name="Nagata Y."/>
            <person name="Naito S."/>
            <person name="Nakashima M."/>
            <person name="Nakama Y."/>
            <person name="Nakamichi Y."/>
            <person name="Nakamura M."/>
            <person name="Meguro A."/>
            <person name="Negishi M."/>
            <person name="Ohta I."/>
            <person name="Ohta T."/>
            <person name="Okamoto M."/>
            <person name="Ono N."/>
            <person name="Saji S."/>
            <person name="Sakaguchi M."/>
            <person name="Sakai K."/>
            <person name="Shibata M."/>
            <person name="Shimokawa T."/>
            <person name="Song J."/>
            <person name="Takazaki Y."/>
            <person name="Terasawa K."/>
            <person name="Tsugane M."/>
            <person name="Tsuji K."/>
            <person name="Ueda S."/>
            <person name="Waki K."/>
            <person name="Yamagata H."/>
            <person name="Yamamoto M."/>
            <person name="Yamamoto S."/>
            <person name="Yamane H."/>
            <person name="Yoshiki S."/>
            <person name="Yoshihara R."/>
            <person name="Yukawa K."/>
            <person name="Zhong H."/>
            <person name="Yano M."/>
            <person name="Yuan Q."/>
            <person name="Ouyang S."/>
            <person name="Liu J."/>
            <person name="Jones K.M."/>
            <person name="Gansberger K."/>
            <person name="Moffat K."/>
            <person name="Hill J."/>
            <person name="Bera J."/>
            <person name="Fadrosh D."/>
            <person name="Jin S."/>
            <person name="Johri S."/>
            <person name="Kim M."/>
            <person name="Overton L."/>
            <person name="Reardon M."/>
            <person name="Tsitrin T."/>
            <person name="Vuong H."/>
            <person name="Weaver B."/>
            <person name="Ciecko A."/>
            <person name="Tallon L."/>
            <person name="Jackson J."/>
            <person name="Pai G."/>
            <person name="Aken S.V."/>
            <person name="Utterback T."/>
            <person name="Reidmuller S."/>
            <person name="Feldblyum T."/>
            <person name="Hsiao J."/>
            <person name="Zismann V."/>
            <person name="Iobst S."/>
            <person name="de Vazeille A.R."/>
            <person name="Buell C.R."/>
            <person name="Ying K."/>
            <person name="Li Y."/>
            <person name="Lu T."/>
            <person name="Huang Y."/>
            <person name="Zhao Q."/>
            <person name="Feng Q."/>
            <person name="Zhang L."/>
            <person name="Zhu J."/>
            <person name="Weng Q."/>
            <person name="Mu J."/>
            <person name="Lu Y."/>
            <person name="Fan D."/>
            <person name="Liu Y."/>
            <person name="Guan J."/>
            <person name="Zhang Y."/>
            <person name="Yu S."/>
            <person name="Liu X."/>
            <person name="Zhang Y."/>
            <person name="Hong G."/>
            <person name="Han B."/>
            <person name="Choisne N."/>
            <person name="Demange N."/>
            <person name="Orjeda G."/>
            <person name="Samain S."/>
            <person name="Cattolico L."/>
            <person name="Pelletier E."/>
            <person name="Couloux A."/>
            <person name="Segurens B."/>
            <person name="Wincker P."/>
            <person name="D'Hont A."/>
            <person name="Scarpelli C."/>
            <person name="Weissenbach J."/>
            <person name="Salanoubat M."/>
            <person name="Quetier F."/>
            <person name="Yu Y."/>
            <person name="Kim H.R."/>
            <person name="Rambo T."/>
            <person name="Currie J."/>
            <person name="Collura K."/>
            <person name="Luo M."/>
            <person name="Yang T."/>
            <person name="Ammiraju J.S.S."/>
            <person name="Engler F."/>
            <person name="Soderlund C."/>
            <person name="Wing R.A."/>
            <person name="Palmer L.E."/>
            <person name="de la Bastide M."/>
            <person name="Spiegel L."/>
            <person name="Nascimento L."/>
            <person name="Zutavern T."/>
            <person name="O'Shaughnessy A."/>
            <person name="Dike S."/>
            <person name="Dedhia N."/>
            <person name="Preston R."/>
            <person name="Balija V."/>
            <person name="McCombie W.R."/>
            <person name="Chow T."/>
            <person name="Chen H."/>
            <person name="Chung M."/>
            <person name="Chen C."/>
            <person name="Shaw J."/>
            <person name="Wu H."/>
            <person name="Hsiao K."/>
            <person name="Chao Y."/>
            <person name="Chu M."/>
            <person name="Cheng C."/>
            <person name="Hour A."/>
            <person name="Lee P."/>
            <person name="Lin S."/>
            <person name="Lin Y."/>
            <person name="Liou J."/>
            <person name="Liu S."/>
            <person name="Hsing Y."/>
            <person name="Raghuvanshi S."/>
            <person name="Mohanty A."/>
            <person name="Bharti A.K."/>
            <person name="Gaur A."/>
            <person name="Gupta V."/>
            <person name="Kumar D."/>
            <person name="Ravi V."/>
            <person name="Vij S."/>
            <person name="Kapur A."/>
            <person name="Khurana P."/>
            <person name="Khurana P."/>
            <person name="Khurana J.P."/>
            <person name="Tyagi A.K."/>
            <person name="Gaikwad K."/>
            <person name="Singh A."/>
            <person name="Dalal V."/>
            <person name="Srivastava S."/>
            <person name="Dixit A."/>
            <person name="Pal A.K."/>
            <person name="Ghazi I.A."/>
            <person name="Yadav M."/>
            <person name="Pandit A."/>
            <person name="Bhargava A."/>
            <person name="Sureshbabu K."/>
            <person name="Batra K."/>
            <person name="Sharma T.R."/>
            <person name="Mohapatra T."/>
            <person name="Singh N.K."/>
            <person name="Messing J."/>
            <person name="Nelson A.B."/>
            <person name="Fuks G."/>
            <person name="Kavchok S."/>
            <person name="Keizer G."/>
            <person name="Linton E."/>
            <person name="Llaca V."/>
            <person name="Song R."/>
            <person name="Tanyolac B."/>
            <person name="Young S."/>
            <person name="Ho-Il K."/>
            <person name="Hahn J.H."/>
            <person name="Sangsakoo G."/>
            <person name="Vanavichit A."/>
            <person name="de Mattos Luiz.A.T."/>
            <person name="Zimmer P.D."/>
            <person name="Malone G."/>
            <person name="Dellagostin O."/>
            <person name="de Oliveira A.C."/>
            <person name="Bevan M."/>
            <person name="Bancroft I."/>
            <person name="Minx P."/>
            <person name="Cordum H."/>
            <person name="Wilson R."/>
            <person name="Cheng Z."/>
            <person name="Jin W."/>
            <person name="Jiang J."/>
            <person name="Leong S.A."/>
            <person name="Iwama H."/>
            <person name="Gojobori T."/>
            <person name="Itoh T."/>
            <person name="Niimura Y."/>
            <person name="Fujii Y."/>
            <person name="Habara T."/>
            <person name="Sakai H."/>
            <person name="Sato Y."/>
            <person name="Wilson G."/>
            <person name="Kumar K."/>
            <person name="McCouch S."/>
            <person name="Juretic N."/>
            <person name="Hoen D."/>
            <person name="Wright S."/>
            <person name="Bruskiewich R."/>
            <person name="Bureau T."/>
            <person name="Miyao A."/>
            <person name="Hirochika H."/>
            <person name="Nishikawa T."/>
            <person name="Kadowaki K."/>
            <person name="Sugiura M."/>
            <person name="Burr B."/>
            <person name="Sasaki T."/>
        </authorList>
    </citation>
    <scope>NUCLEOTIDE SEQUENCE [LARGE SCALE GENOMIC DNA]</scope>
    <source>
        <strain evidence="2">cv. Nipponbare</strain>
    </source>
</reference>
<dbReference type="AlphaFoldDB" id="Q6K7E0"/>
<dbReference type="Proteomes" id="UP000000763">
    <property type="component" value="Chromosome 2"/>
</dbReference>